<feature type="domain" description="Peptidase S1A alpha-lytic prodomain" evidence="12">
    <location>
        <begin position="120"/>
        <end position="176"/>
    </location>
</feature>
<evidence type="ECO:0000256" key="2">
    <source>
        <dbReference type="ARBA" id="ARBA00022670"/>
    </source>
</evidence>
<evidence type="ECO:0000256" key="5">
    <source>
        <dbReference type="ARBA" id="ARBA00022825"/>
    </source>
</evidence>
<feature type="active site" description="Charge relay system" evidence="8">
    <location>
        <position position="262"/>
    </location>
</feature>
<keyword evidence="2" id="KW-0645">Protease</keyword>
<feature type="active site" description="Charge relay system" evidence="8">
    <location>
        <position position="349"/>
    </location>
</feature>
<sequence length="400" mass="41252">MLRLRAIMASGVAAAALVVSSGAVSAHGTTGADSPAPGGSYQARMVRALGDSLGISDAAAARRLDSQARQQSVLGTLRSSGADPRGAFFDEDGRLTVNVTDASTARVVEAAGLEARTARHTADELDAVKAALDEAAKRELPTGVQGWGVDPVTNKVVVRVRDTATAADREFLDKAASYGSAVAVQDSDGKAVSMAGTVYPGSRMDYGNHYCSVGYGARDASGRQVLVTAGHCVENLPDLYYDGSHFAKGTTTRFHHGRNSVDMGLASVDAGWTVAPLVGTWNNGGDIAVEGSRRAPVGSDVCKSGATSGWTCGSIKAYDYSVTYTDPGQPATLVTNLGLSNACDLGGDSGGPWISGNQGQGMTSGGQTDNRCNGVYGQGTSYFQPLDDTLRYYGLSLNTA</sequence>
<dbReference type="Pfam" id="PF02983">
    <property type="entry name" value="Pro_Al_protease"/>
    <property type="match status" value="1"/>
</dbReference>
<evidence type="ECO:0000313" key="13">
    <source>
        <dbReference type="EMBL" id="NEB16857.1"/>
    </source>
</evidence>
<feature type="domain" description="Peptidase S1" evidence="11">
    <location>
        <begin position="223"/>
        <end position="376"/>
    </location>
</feature>
<keyword evidence="14" id="KW-1185">Reference proteome</keyword>
<evidence type="ECO:0000256" key="10">
    <source>
        <dbReference type="SAM" id="SignalP"/>
    </source>
</evidence>
<dbReference type="EMBL" id="JAAGMB010000227">
    <property type="protein sequence ID" value="NEB16857.1"/>
    <property type="molecule type" value="Genomic_DNA"/>
</dbReference>
<dbReference type="SUPFAM" id="SSF50494">
    <property type="entry name" value="Trypsin-like serine proteases"/>
    <property type="match status" value="1"/>
</dbReference>
<dbReference type="GO" id="GO:0006508">
    <property type="term" value="P:proteolysis"/>
    <property type="evidence" value="ECO:0007669"/>
    <property type="project" value="UniProtKB-KW"/>
</dbReference>
<evidence type="ECO:0000256" key="9">
    <source>
        <dbReference type="PIRSR" id="PIRSR001134-2"/>
    </source>
</evidence>
<keyword evidence="3 10" id="KW-0732">Signal</keyword>
<evidence type="ECO:0000259" key="11">
    <source>
        <dbReference type="Pfam" id="PF00089"/>
    </source>
</evidence>
<evidence type="ECO:0000256" key="4">
    <source>
        <dbReference type="ARBA" id="ARBA00022801"/>
    </source>
</evidence>
<dbReference type="GO" id="GO:0005576">
    <property type="term" value="C:extracellular region"/>
    <property type="evidence" value="ECO:0007669"/>
    <property type="project" value="InterPro"/>
</dbReference>
<evidence type="ECO:0000256" key="3">
    <source>
        <dbReference type="ARBA" id="ARBA00022729"/>
    </source>
</evidence>
<dbReference type="Gene3D" id="3.30.300.50">
    <property type="match status" value="2"/>
</dbReference>
<dbReference type="PROSITE" id="PS00134">
    <property type="entry name" value="TRYPSIN_HIS"/>
    <property type="match status" value="1"/>
</dbReference>
<dbReference type="InterPro" id="IPR037295">
    <property type="entry name" value="Alpha-lytic_protease_prodomain"/>
</dbReference>
<dbReference type="InterPro" id="IPR001316">
    <property type="entry name" value="Pept_S1A_streptogrisin"/>
</dbReference>
<name>A0A6N9UGN7_9ACTN</name>
<proteinExistence type="inferred from homology"/>
<keyword evidence="6" id="KW-0865">Zymogen</keyword>
<dbReference type="Gene3D" id="2.40.10.10">
    <property type="entry name" value="Trypsin-like serine proteases"/>
    <property type="match status" value="2"/>
</dbReference>
<dbReference type="CDD" id="cd21112">
    <property type="entry name" value="alphaLP-like"/>
    <property type="match status" value="1"/>
</dbReference>
<dbReference type="Proteomes" id="UP000469545">
    <property type="component" value="Unassembled WGS sequence"/>
</dbReference>
<feature type="disulfide bond" evidence="9">
    <location>
        <begin position="211"/>
        <end position="232"/>
    </location>
</feature>
<evidence type="ECO:0000256" key="1">
    <source>
        <dbReference type="ARBA" id="ARBA00007664"/>
    </source>
</evidence>
<organism evidence="13 14">
    <name type="scientific">Streptomyces coelicoflavus</name>
    <dbReference type="NCBI Taxonomy" id="285562"/>
    <lineage>
        <taxon>Bacteria</taxon>
        <taxon>Bacillati</taxon>
        <taxon>Actinomycetota</taxon>
        <taxon>Actinomycetes</taxon>
        <taxon>Kitasatosporales</taxon>
        <taxon>Streptomycetaceae</taxon>
        <taxon>Streptomyces</taxon>
    </lineage>
</organism>
<dbReference type="PIRSF" id="PIRSF001134">
    <property type="entry name" value="Streptogrisin"/>
    <property type="match status" value="1"/>
</dbReference>
<dbReference type="InterPro" id="IPR009003">
    <property type="entry name" value="Peptidase_S1_PA"/>
</dbReference>
<dbReference type="PRINTS" id="PR00861">
    <property type="entry name" value="ALYTICPTASE"/>
</dbReference>
<keyword evidence="4" id="KW-0378">Hydrolase</keyword>
<keyword evidence="5" id="KW-0720">Serine protease</keyword>
<dbReference type="Pfam" id="PF00089">
    <property type="entry name" value="Trypsin"/>
    <property type="match status" value="1"/>
</dbReference>
<feature type="signal peptide" evidence="10">
    <location>
        <begin position="1"/>
        <end position="26"/>
    </location>
</feature>
<evidence type="ECO:0000256" key="6">
    <source>
        <dbReference type="ARBA" id="ARBA00023145"/>
    </source>
</evidence>
<gene>
    <name evidence="13" type="ORF">G3I46_10040</name>
</gene>
<dbReference type="InterPro" id="IPR018114">
    <property type="entry name" value="TRYPSIN_HIS"/>
</dbReference>
<accession>A0A6N9UGN7</accession>
<feature type="disulfide bond" evidence="9">
    <location>
        <begin position="302"/>
        <end position="312"/>
    </location>
</feature>
<protein>
    <submittedName>
        <fullName evidence="13">S1 family peptidase</fullName>
    </submittedName>
</protein>
<feature type="active site" description="Charge relay system" evidence="8">
    <location>
        <position position="231"/>
    </location>
</feature>
<evidence type="ECO:0000259" key="12">
    <source>
        <dbReference type="Pfam" id="PF02983"/>
    </source>
</evidence>
<evidence type="ECO:0000256" key="7">
    <source>
        <dbReference type="ARBA" id="ARBA00023157"/>
    </source>
</evidence>
<comment type="caution">
    <text evidence="13">The sequence shown here is derived from an EMBL/GenBank/DDBJ whole genome shotgun (WGS) entry which is preliminary data.</text>
</comment>
<dbReference type="SUPFAM" id="SSF54806">
    <property type="entry name" value="Alpha-lytic protease prodomain"/>
    <property type="match status" value="1"/>
</dbReference>
<evidence type="ECO:0000256" key="8">
    <source>
        <dbReference type="PIRSR" id="PIRSR001134-1"/>
    </source>
</evidence>
<dbReference type="GO" id="GO:0004252">
    <property type="term" value="F:serine-type endopeptidase activity"/>
    <property type="evidence" value="ECO:0007669"/>
    <property type="project" value="InterPro"/>
</dbReference>
<feature type="chain" id="PRO_5039247728" evidence="10">
    <location>
        <begin position="27"/>
        <end position="400"/>
    </location>
</feature>
<feature type="disulfide bond" evidence="9">
    <location>
        <begin position="343"/>
        <end position="372"/>
    </location>
</feature>
<dbReference type="AlphaFoldDB" id="A0A6N9UGN7"/>
<evidence type="ECO:0000313" key="14">
    <source>
        <dbReference type="Proteomes" id="UP000469545"/>
    </source>
</evidence>
<dbReference type="InterPro" id="IPR001254">
    <property type="entry name" value="Trypsin_dom"/>
</dbReference>
<reference evidence="13 14" key="1">
    <citation type="submission" date="2020-01" db="EMBL/GenBank/DDBJ databases">
        <title>Insect and environment-associated Actinomycetes.</title>
        <authorList>
            <person name="Currrie C."/>
            <person name="Chevrette M."/>
            <person name="Carlson C."/>
            <person name="Stubbendieck R."/>
            <person name="Wendt-Pienkowski E."/>
        </authorList>
    </citation>
    <scope>NUCLEOTIDE SEQUENCE [LARGE SCALE GENOMIC DNA]</scope>
    <source>
        <strain evidence="13 14">SID14172</strain>
    </source>
</reference>
<dbReference type="InterPro" id="IPR043504">
    <property type="entry name" value="Peptidase_S1_PA_chymotrypsin"/>
</dbReference>
<comment type="similarity">
    <text evidence="1">Belongs to the peptidase S1 family.</text>
</comment>
<keyword evidence="7 9" id="KW-1015">Disulfide bond</keyword>
<dbReference type="InterPro" id="IPR004236">
    <property type="entry name" value="Pept_S1_alpha_lytic"/>
</dbReference>
<dbReference type="RefSeq" id="WP_054101053.1">
    <property type="nucleotide sequence ID" value="NZ_BEWB01000007.1"/>
</dbReference>
<dbReference type="InterPro" id="IPR035070">
    <property type="entry name" value="Streptogrisin_prodomain"/>
</dbReference>